<accession>A0ABU8DJH5</accession>
<evidence type="ECO:0000313" key="3">
    <source>
        <dbReference type="Proteomes" id="UP001306592"/>
    </source>
</evidence>
<keyword evidence="1" id="KW-0472">Membrane</keyword>
<dbReference type="Proteomes" id="UP001306592">
    <property type="component" value="Unassembled WGS sequence"/>
</dbReference>
<protein>
    <submittedName>
        <fullName evidence="2">Uncharacterized protein</fullName>
    </submittedName>
</protein>
<feature type="transmembrane region" description="Helical" evidence="1">
    <location>
        <begin position="52"/>
        <end position="74"/>
    </location>
</feature>
<dbReference type="EMBL" id="JBANEI010000015">
    <property type="protein sequence ID" value="MEI2683666.1"/>
    <property type="molecule type" value="Genomic_DNA"/>
</dbReference>
<name>A0ABU8DJH5_ERWAP</name>
<comment type="caution">
    <text evidence="2">The sequence shown here is derived from an EMBL/GenBank/DDBJ whole genome shotgun (WGS) entry which is preliminary data.</text>
</comment>
<sequence>MSHAPTETSTAILFFQSLNSIDFILIVIFFIILFWVIKIHKSVSRRDKKIEFKLALFLTVIVLFINLANLYSVWDKLPTEKSETRNSFNDM</sequence>
<gene>
    <name evidence="2" type="ORF">V8N49_18630</name>
</gene>
<keyword evidence="1" id="KW-0812">Transmembrane</keyword>
<keyword evidence="1" id="KW-1133">Transmembrane helix</keyword>
<evidence type="ECO:0000313" key="2">
    <source>
        <dbReference type="EMBL" id="MEI2683666.1"/>
    </source>
</evidence>
<organism evidence="2 3">
    <name type="scientific">Erwinia aphidicola</name>
    <dbReference type="NCBI Taxonomy" id="68334"/>
    <lineage>
        <taxon>Bacteria</taxon>
        <taxon>Pseudomonadati</taxon>
        <taxon>Pseudomonadota</taxon>
        <taxon>Gammaproteobacteria</taxon>
        <taxon>Enterobacterales</taxon>
        <taxon>Erwiniaceae</taxon>
        <taxon>Erwinia</taxon>
    </lineage>
</organism>
<reference evidence="2 3" key="1">
    <citation type="submission" date="2024-02" db="EMBL/GenBank/DDBJ databases">
        <title>First report Erwinia aphidicola in onion in Chile.</title>
        <authorList>
            <person name="Valenzuela M."/>
            <person name="Pena M."/>
            <person name="Dutta B."/>
        </authorList>
    </citation>
    <scope>NUCLEOTIDE SEQUENCE [LARGE SCALE GENOMIC DNA]</scope>
    <source>
        <strain evidence="2 3">QCJ3A</strain>
    </source>
</reference>
<evidence type="ECO:0000256" key="1">
    <source>
        <dbReference type="SAM" id="Phobius"/>
    </source>
</evidence>
<feature type="transmembrane region" description="Helical" evidence="1">
    <location>
        <begin position="20"/>
        <end position="40"/>
    </location>
</feature>
<keyword evidence="3" id="KW-1185">Reference proteome</keyword>
<dbReference type="RefSeq" id="WP_336203548.1">
    <property type="nucleotide sequence ID" value="NZ_JBANEI010000015.1"/>
</dbReference>
<proteinExistence type="predicted"/>